<comment type="subcellular location">
    <subcellularLocation>
        <location evidence="1">Cell membrane</location>
        <topology evidence="1">Peripheral membrane protein</topology>
    </subcellularLocation>
</comment>
<dbReference type="GO" id="GO:0016887">
    <property type="term" value="F:ATP hydrolysis activity"/>
    <property type="evidence" value="ECO:0007669"/>
    <property type="project" value="InterPro"/>
</dbReference>
<keyword evidence="4" id="KW-1003">Cell membrane</keyword>
<name>K2QCB1_METFP</name>
<keyword evidence="9" id="KW-0472">Membrane</keyword>
<dbReference type="InterPro" id="IPR027417">
    <property type="entry name" value="P-loop_NTPase"/>
</dbReference>
<gene>
    <name evidence="12" type="ORF">A994_07911</name>
</gene>
<evidence type="ECO:0000256" key="8">
    <source>
        <dbReference type="ARBA" id="ARBA00022967"/>
    </source>
</evidence>
<dbReference type="GO" id="GO:0042626">
    <property type="term" value="F:ATPase-coupled transmembrane transporter activity"/>
    <property type="evidence" value="ECO:0007669"/>
    <property type="project" value="TreeGrafter"/>
</dbReference>
<keyword evidence="5" id="KW-0677">Repeat</keyword>
<dbReference type="InterPro" id="IPR003439">
    <property type="entry name" value="ABC_transporter-like_ATP-bd"/>
</dbReference>
<comment type="function">
    <text evidence="10">Probably part of an ABC transporter complex. Responsible for energy coupling to the transport system.</text>
</comment>
<keyword evidence="6" id="KW-0547">Nucleotide-binding</keyword>
<feature type="domain" description="ABC transporter" evidence="11">
    <location>
        <begin position="4"/>
        <end position="241"/>
    </location>
</feature>
<dbReference type="InterPro" id="IPR017871">
    <property type="entry name" value="ABC_transporter-like_CS"/>
</dbReference>
<dbReference type="PANTHER" id="PTHR43553:SF23">
    <property type="entry name" value="ABC TRANSPORTER ATP-BINDING COMPONENT"/>
    <property type="match status" value="1"/>
</dbReference>
<dbReference type="Pfam" id="PF00005">
    <property type="entry name" value="ABC_tran"/>
    <property type="match status" value="2"/>
</dbReference>
<dbReference type="RefSeq" id="WP_004030932.1">
    <property type="nucleotide sequence ID" value="NZ_AMPO01000006.1"/>
</dbReference>
<dbReference type="InterPro" id="IPR003593">
    <property type="entry name" value="AAA+_ATPase"/>
</dbReference>
<accession>K2QCB1</accession>
<evidence type="ECO:0000256" key="10">
    <source>
        <dbReference type="ARBA" id="ARBA00025157"/>
    </source>
</evidence>
<comment type="similarity">
    <text evidence="2">Belongs to the ABC transporter superfamily.</text>
</comment>
<evidence type="ECO:0000256" key="6">
    <source>
        <dbReference type="ARBA" id="ARBA00022741"/>
    </source>
</evidence>
<evidence type="ECO:0000256" key="7">
    <source>
        <dbReference type="ARBA" id="ARBA00022840"/>
    </source>
</evidence>
<dbReference type="SUPFAM" id="SSF52540">
    <property type="entry name" value="P-loop containing nucleoside triphosphate hydrolases"/>
    <property type="match status" value="2"/>
</dbReference>
<evidence type="ECO:0000313" key="13">
    <source>
        <dbReference type="Proteomes" id="UP000007360"/>
    </source>
</evidence>
<dbReference type="OrthoDB" id="35850at2157"/>
<evidence type="ECO:0000256" key="4">
    <source>
        <dbReference type="ARBA" id="ARBA00022475"/>
    </source>
</evidence>
<proteinExistence type="inferred from homology"/>
<reference evidence="12 13" key="1">
    <citation type="journal article" date="2012" name="J. Bacteriol.">
        <title>Draft genome sequence of Methanobacterium formicicum DSM 3637, an archaebacterium isolated from the methane producer amoeba Pelomyxa palustris.</title>
        <authorList>
            <person name="Gutierrez G."/>
        </authorList>
    </citation>
    <scope>NUCLEOTIDE SEQUENCE [LARGE SCALE GENOMIC DNA]</scope>
    <source>
        <strain evidence="13">DSM 3637 / PP1</strain>
    </source>
</reference>
<dbReference type="PROSITE" id="PS00211">
    <property type="entry name" value="ABC_TRANSPORTER_1"/>
    <property type="match status" value="2"/>
</dbReference>
<dbReference type="EMBL" id="AMPO01000006">
    <property type="protein sequence ID" value="EKF85641.1"/>
    <property type="molecule type" value="Genomic_DNA"/>
</dbReference>
<organism evidence="12 13">
    <name type="scientific">Methanobacterium formicicum (strain DSM 3637 / PP1)</name>
    <dbReference type="NCBI Taxonomy" id="1204725"/>
    <lineage>
        <taxon>Archaea</taxon>
        <taxon>Methanobacteriati</taxon>
        <taxon>Methanobacteriota</taxon>
        <taxon>Methanomada group</taxon>
        <taxon>Methanobacteria</taxon>
        <taxon>Methanobacteriales</taxon>
        <taxon>Methanobacteriaceae</taxon>
        <taxon>Methanobacterium</taxon>
    </lineage>
</organism>
<dbReference type="PROSITE" id="PS50893">
    <property type="entry name" value="ABC_TRANSPORTER_2"/>
    <property type="match status" value="2"/>
</dbReference>
<keyword evidence="8" id="KW-1278">Translocase</keyword>
<dbReference type="PATRIC" id="fig|1204725.3.peg.1588"/>
<protein>
    <recommendedName>
        <fullName evidence="11">ABC transporter domain-containing protein</fullName>
    </recommendedName>
</protein>
<dbReference type="GO" id="GO:0043190">
    <property type="term" value="C:ATP-binding cassette (ABC) transporter complex"/>
    <property type="evidence" value="ECO:0007669"/>
    <property type="project" value="TreeGrafter"/>
</dbReference>
<dbReference type="GO" id="GO:0005524">
    <property type="term" value="F:ATP binding"/>
    <property type="evidence" value="ECO:0007669"/>
    <property type="project" value="UniProtKB-KW"/>
</dbReference>
<keyword evidence="3" id="KW-0813">Transport</keyword>
<keyword evidence="7" id="KW-0067">ATP-binding</keyword>
<dbReference type="SMART" id="SM00382">
    <property type="entry name" value="AAA"/>
    <property type="match status" value="2"/>
</dbReference>
<sequence>MSLIRFEDFSFKYPHTENTLSDITLDVDEGEFILLCGPSGSGKTTLLANLKNEIRPKGDSNGIIYYDGENIKDLEDEKSASEIGFLFQNPEDQMVSDNVLQEIAFPLENMGLSTGEIRNRVAEMTAFFGLDKHLYKKVNELSGGQKQLVNLCSLLVLKPRLLLLDEPTSQLDPIAAYDFLSILRRLNEEFSITIIATEHKIDNMFPFIDKAVFLRDGSIKYCDKPRSICSEAWTDNIFSNYLPYVTRINFLLQSKYDFLGEMDIPLNIREGRANLNLLNDELKKSQTSLYPLDATVSINPTISSNYDKDENGNENLVNSSQNTLISCKDIWFGYVPENIVLKGISMDIHQGEFISILGGNGTGKTTLLQILAGLIKAKKGKVNYRKNLKMGYVHQNPMIHFRQETVMEEFSEFSPEITQIHQSGNKKRDNHEKGFKIFKSIFKSRKTNDSTITASNNTRSKSLNSSPSVLFEDEKIRFEDEKNLFENEKLKLIELFGLSHLLDKHPYDCSGGEQQKIAIVKALLTRPDILFLDEPTKGIDPVSKLHLADLMKNLQNNGLTIVMTTHDIDFAAEYSKRCMLLFDGGIQVDDYPRAIFSNNNFYTTFVNRMVKDYLPDGITMSDVKKEWVI</sequence>
<evidence type="ECO:0000256" key="2">
    <source>
        <dbReference type="ARBA" id="ARBA00005417"/>
    </source>
</evidence>
<dbReference type="PANTHER" id="PTHR43553">
    <property type="entry name" value="HEAVY METAL TRANSPORTER"/>
    <property type="match status" value="1"/>
</dbReference>
<dbReference type="InterPro" id="IPR050095">
    <property type="entry name" value="ECF_ABC_transporter_ATP-bd"/>
</dbReference>
<feature type="domain" description="ABC transporter" evidence="11">
    <location>
        <begin position="325"/>
        <end position="608"/>
    </location>
</feature>
<dbReference type="AlphaFoldDB" id="K2QCB1"/>
<evidence type="ECO:0000313" key="12">
    <source>
        <dbReference type="EMBL" id="EKF85641.1"/>
    </source>
</evidence>
<dbReference type="Proteomes" id="UP000007360">
    <property type="component" value="Unassembled WGS sequence"/>
</dbReference>
<evidence type="ECO:0000256" key="5">
    <source>
        <dbReference type="ARBA" id="ARBA00022737"/>
    </source>
</evidence>
<evidence type="ECO:0000259" key="11">
    <source>
        <dbReference type="PROSITE" id="PS50893"/>
    </source>
</evidence>
<evidence type="ECO:0000256" key="1">
    <source>
        <dbReference type="ARBA" id="ARBA00004202"/>
    </source>
</evidence>
<evidence type="ECO:0000256" key="3">
    <source>
        <dbReference type="ARBA" id="ARBA00022448"/>
    </source>
</evidence>
<dbReference type="InterPro" id="IPR015856">
    <property type="entry name" value="ABC_transpr_CbiO/EcfA_su"/>
</dbReference>
<keyword evidence="13" id="KW-1185">Reference proteome</keyword>
<comment type="caution">
    <text evidence="12">The sequence shown here is derived from an EMBL/GenBank/DDBJ whole genome shotgun (WGS) entry which is preliminary data.</text>
</comment>
<dbReference type="Gene3D" id="3.40.50.300">
    <property type="entry name" value="P-loop containing nucleotide triphosphate hydrolases"/>
    <property type="match status" value="2"/>
</dbReference>
<dbReference type="CDD" id="cd03225">
    <property type="entry name" value="ABC_cobalt_CbiO_domain1"/>
    <property type="match status" value="2"/>
</dbReference>
<evidence type="ECO:0000256" key="9">
    <source>
        <dbReference type="ARBA" id="ARBA00023136"/>
    </source>
</evidence>